<dbReference type="EMBL" id="JABUKG010000004">
    <property type="protein sequence ID" value="MBY6320350.1"/>
    <property type="molecule type" value="Genomic_DNA"/>
</dbReference>
<dbReference type="PANTHER" id="PTHR31964">
    <property type="entry name" value="ADENINE NUCLEOTIDE ALPHA HYDROLASES-LIKE SUPERFAMILY PROTEIN"/>
    <property type="match status" value="1"/>
</dbReference>
<organism evidence="3 4">
    <name type="scientific">Rhodococcoides kroppenstedtii</name>
    <dbReference type="NCBI Taxonomy" id="293050"/>
    <lineage>
        <taxon>Bacteria</taxon>
        <taxon>Bacillati</taxon>
        <taxon>Actinomycetota</taxon>
        <taxon>Actinomycetes</taxon>
        <taxon>Mycobacteriales</taxon>
        <taxon>Nocardiaceae</taxon>
        <taxon>Rhodococcoides</taxon>
    </lineage>
</organism>
<evidence type="ECO:0000313" key="4">
    <source>
        <dbReference type="Proteomes" id="UP001520140"/>
    </source>
</evidence>
<dbReference type="Gene3D" id="3.40.50.620">
    <property type="entry name" value="HUPs"/>
    <property type="match status" value="2"/>
</dbReference>
<evidence type="ECO:0000256" key="1">
    <source>
        <dbReference type="ARBA" id="ARBA00008791"/>
    </source>
</evidence>
<accession>A0ABS7NSC4</accession>
<keyword evidence="4" id="KW-1185">Reference proteome</keyword>
<dbReference type="InterPro" id="IPR006015">
    <property type="entry name" value="Universal_stress_UspA"/>
</dbReference>
<evidence type="ECO:0000259" key="2">
    <source>
        <dbReference type="Pfam" id="PF00582"/>
    </source>
</evidence>
<dbReference type="InterPro" id="IPR006016">
    <property type="entry name" value="UspA"/>
</dbReference>
<dbReference type="Pfam" id="PF00582">
    <property type="entry name" value="Usp"/>
    <property type="match status" value="2"/>
</dbReference>
<sequence>MADTGPGSASTSRRGPVVVGVDGSADAEDAVSWAADVAGRQGLDLILLTAVASGVHVTATVDSPPGSTADAVLSRARRVARDRLGDARVRIDVESDHGTPAGVLVDRSETAWLVVVGTRGLGEFTGGLSGSVSTAVATHARCAVAVVPAGTARATGPVVVGVDGTANSMPALRLAFTTAAARGERLVAVHAWSDVDLHLEPDAWSRTEEGEQAALAESLAGWSEEFPTVDVERVVVRDRPVRELVARSASASTVVVGRRGRGGFRSLLLGSTSRAVLHSVEVPVVVVPAGDETR</sequence>
<proteinExistence type="inferred from homology"/>
<dbReference type="PANTHER" id="PTHR31964:SF113">
    <property type="entry name" value="USPA DOMAIN-CONTAINING PROTEIN"/>
    <property type="match status" value="1"/>
</dbReference>
<dbReference type="InterPro" id="IPR014729">
    <property type="entry name" value="Rossmann-like_a/b/a_fold"/>
</dbReference>
<evidence type="ECO:0000313" key="3">
    <source>
        <dbReference type="EMBL" id="MBY6320350.1"/>
    </source>
</evidence>
<dbReference type="PRINTS" id="PR01438">
    <property type="entry name" value="UNVRSLSTRESS"/>
</dbReference>
<feature type="domain" description="UspA" evidence="2">
    <location>
        <begin position="16"/>
        <end position="148"/>
    </location>
</feature>
<dbReference type="SUPFAM" id="SSF52402">
    <property type="entry name" value="Adenine nucleotide alpha hydrolases-like"/>
    <property type="match status" value="2"/>
</dbReference>
<comment type="caution">
    <text evidence="3">The sequence shown here is derived from an EMBL/GenBank/DDBJ whole genome shotgun (WGS) entry which is preliminary data.</text>
</comment>
<comment type="similarity">
    <text evidence="1">Belongs to the universal stress protein A family.</text>
</comment>
<gene>
    <name evidence="3" type="ORF">HQ605_05930</name>
</gene>
<dbReference type="RefSeq" id="WP_069972904.1">
    <property type="nucleotide sequence ID" value="NZ_JABUKE010000003.1"/>
</dbReference>
<name>A0ABS7NSC4_9NOCA</name>
<protein>
    <submittedName>
        <fullName evidence="3">Universal stress protein</fullName>
    </submittedName>
</protein>
<feature type="domain" description="UspA" evidence="2">
    <location>
        <begin position="157"/>
        <end position="288"/>
    </location>
</feature>
<dbReference type="Proteomes" id="UP001520140">
    <property type="component" value="Unassembled WGS sequence"/>
</dbReference>
<reference evidence="3 4" key="1">
    <citation type="submission" date="2020-06" db="EMBL/GenBank/DDBJ databases">
        <title>Taxonomy, biology and ecology of Rhodococcus bacteria occurring in California pistachio and other woody hosts as revealed by genome sequence analyses.</title>
        <authorList>
            <person name="Gai Y."/>
            <person name="Riely B."/>
        </authorList>
    </citation>
    <scope>NUCLEOTIDE SEQUENCE [LARGE SCALE GENOMIC DNA]</scope>
    <source>
        <strain evidence="3 4">BP-284</strain>
    </source>
</reference>